<feature type="region of interest" description="Disordered" evidence="1">
    <location>
        <begin position="1185"/>
        <end position="1204"/>
    </location>
</feature>
<feature type="region of interest" description="Disordered" evidence="1">
    <location>
        <begin position="1592"/>
        <end position="1665"/>
    </location>
</feature>
<dbReference type="GeneID" id="92356823"/>
<name>A0A836KCW1_9TRYP</name>
<feature type="compositionally biased region" description="Basic and acidic residues" evidence="1">
    <location>
        <begin position="1419"/>
        <end position="1432"/>
    </location>
</feature>
<feature type="region of interest" description="Disordered" evidence="1">
    <location>
        <begin position="1503"/>
        <end position="1574"/>
    </location>
</feature>
<feature type="compositionally biased region" description="Basic and acidic residues" evidence="1">
    <location>
        <begin position="230"/>
        <end position="241"/>
    </location>
</feature>
<dbReference type="EMBL" id="JAFHLR010000034">
    <property type="protein sequence ID" value="KAG5467737.1"/>
    <property type="molecule type" value="Genomic_DNA"/>
</dbReference>
<proteinExistence type="predicted"/>
<dbReference type="RefSeq" id="XP_067059539.1">
    <property type="nucleotide sequence ID" value="XM_067202889.1"/>
</dbReference>
<feature type="compositionally biased region" description="Basic and acidic residues" evidence="1">
    <location>
        <begin position="743"/>
        <end position="761"/>
    </location>
</feature>
<protein>
    <submittedName>
        <fullName evidence="2">Uncharacterized protein</fullName>
    </submittedName>
</protein>
<feature type="compositionally biased region" description="Polar residues" evidence="1">
    <location>
        <begin position="488"/>
        <end position="500"/>
    </location>
</feature>
<reference evidence="3" key="2">
    <citation type="journal article" date="2021" name="Sci. Data">
        <title>Chromosome-scale genome sequencing, assembly and annotation of six genomes from subfamily Leishmaniinae.</title>
        <authorList>
            <person name="Almutairi H."/>
            <person name="Urbaniak M.D."/>
            <person name="Bates M.D."/>
            <person name="Jariyapan N."/>
            <person name="Kwakye-Nuako G."/>
            <person name="Thomaz Soccol V."/>
            <person name="Al-Salem W.S."/>
            <person name="Dillon R.J."/>
            <person name="Bates P.A."/>
            <person name="Gatherer D."/>
        </authorList>
    </citation>
    <scope>NUCLEOTIDE SEQUENCE [LARGE SCALE GENOMIC DNA]</scope>
</reference>
<feature type="compositionally biased region" description="Polar residues" evidence="1">
    <location>
        <begin position="770"/>
        <end position="791"/>
    </location>
</feature>
<feature type="region of interest" description="Disordered" evidence="1">
    <location>
        <begin position="1383"/>
        <end position="1402"/>
    </location>
</feature>
<feature type="compositionally biased region" description="Polar residues" evidence="1">
    <location>
        <begin position="324"/>
        <end position="337"/>
    </location>
</feature>
<feature type="region of interest" description="Disordered" evidence="1">
    <location>
        <begin position="896"/>
        <end position="932"/>
    </location>
</feature>
<feature type="compositionally biased region" description="Low complexity" evidence="1">
    <location>
        <begin position="345"/>
        <end position="379"/>
    </location>
</feature>
<feature type="region of interest" description="Disordered" evidence="1">
    <location>
        <begin position="1071"/>
        <end position="1095"/>
    </location>
</feature>
<feature type="region of interest" description="Disordered" evidence="1">
    <location>
        <begin position="201"/>
        <end position="254"/>
    </location>
</feature>
<evidence type="ECO:0000313" key="3">
    <source>
        <dbReference type="Proteomes" id="UP000674143"/>
    </source>
</evidence>
<feature type="region of interest" description="Disordered" evidence="1">
    <location>
        <begin position="35"/>
        <end position="58"/>
    </location>
</feature>
<feature type="compositionally biased region" description="Low complexity" evidence="1">
    <location>
        <begin position="1621"/>
        <end position="1640"/>
    </location>
</feature>
<comment type="caution">
    <text evidence="2">The sequence shown here is derived from an EMBL/GenBank/DDBJ whole genome shotgun (WGS) entry which is preliminary data.</text>
</comment>
<feature type="compositionally biased region" description="Acidic residues" evidence="1">
    <location>
        <begin position="1644"/>
        <end position="1656"/>
    </location>
</feature>
<sequence length="1665" mass="177056">MRRHRHLHDAHPRPFLSGHERKHEMELVHGCRREAGHQLSSSARTRCRSSGGNEDGAGRRCGCCRRTSTISNGSENLHEATGVSLTPHVSCSPISFYSAHASAHTSGAAETTTATSTATPPPKAFYDGPSLRDSIPTLLARLGNAVAPSPSRDPASTRSYEQEAKKGACKGVASSLSPHPIAIPQWSRFRRSDALGDSVSAVRRTGTMKANAPSRSSRPPSDDIPPCTVRPERIQPSRYEVRQPNAKGKANRRMRPRAEAQVANEEAAAVSVNPQERRVEMCPRQCVAMQRPAAAHVPPHASKVSAERDAAAVILDSAPERSVESPTRYQTVVSSHSSAEETCDASSANVASSSTSSSCFGSRGPRSSPRQRRPSYSDSAANAVSRKQPEIDPEAAVVAATDRCFVEASREAPRTASEHLSLPQTVLSSSMNSTSGAGYRRISPSRMRDIFAFALSNSSHNSDRCSSGHSGAGVKRIPPGAPRDKTRPSANFSNGVSSRAANPRPPEQKPSHTIKSPFVLQQPMKGVPASSHSISCPSECVATVDPFAAAVQEAGDPLVLRHITEYLLSKARRLERENQRLWWEAHSWDPRRAREPREPHPVACPLAYRRACSSSSPMATATRTPAVVPSNTVAPKQAQHFPAPHSRVFVKRQPRLSQATGCSAPWASTSSLSEVSHRCSSAGEGDAANELSSATLNPHLCTVPVWSPSVAADTPKAQSTKSTRATATSAVPRAEVGMQCRQSLRDAATDATEHRPSEHYEVASAAETPQHVSSSPHADASAQTEFSTPSASALLRTPDARHQALQHRSRGTESENGRGICAATPTVSTVHRRHSIDSDRSLGAMATHPTSLQWFPLLQKQRRCLSSSSSHVQMAGTSRASTPLASRGRLPTYSKQVQTARIHSPSVDEAEDVGWGSGGGDPLMGSFKDHTASVPSSERTAVIELHTSTSYTQSTVSRLREYCHSLEVMRQQLRRRLLSVCNSSTASAVTLSCMQTLWSRSSSRGQLPPAPPATAATTLSRPFFTSEYADPEVDATLHDIDETAAVETMIVLHEDGAGTITKRILDNSHSCISSSARSSSPQAQRSAAATAPSPTSKYKVAVAGSAASRVRRLSPLRLRGIEDTEVIEEEPRARWFSSSLRSYSNSCCSVPVVHLGKRTRSASSSSLGASGPHIRLPGTVPLAPSLSSSLRKESPSGARFVVPPAVPFEGDEMKQLPSPPLCRSGQAAPGQGSGPQAGVTNSRTRSSRKVESQRFAVREARQSMSSEHSTPRGSKCSCSSASSEGLVPAKQTASSTAVAAVAAPPWDPTRHSLRSQSPVVFSIAAAASAAAAPLVSDRFVTPVTSFIGEAGACGASSHSFHQSCPIATSPRTVAGNASLSPLSALESNSETSPPPVTAQGQQDIRCPLSHPHLVAHAVRCDHGGGDDQRDLDGDSLNASEDGSLTSSTSPDPERENGGRCKQSNTTAFFGEEERREASTASCAGACLEGVLIPVMESDVISPNGADRLQSSEAAVSSRRSVERASDLPSPARLEESLPLQSQRPAPQRLISPSPPRGAAAGDNVQNPRHGSTDLTAIPHESALQDADIDSLSPQRRLAWPPHRPPVAPPRLIVMTKDKDSSSSADSSLSRSLHSLTSTLSDRTDGDDVGGDGDDEGREPRCHEWF</sequence>
<feature type="region of interest" description="Disordered" evidence="1">
    <location>
        <begin position="712"/>
        <end position="820"/>
    </location>
</feature>
<organism evidence="2 3">
    <name type="scientific">Leishmania orientalis</name>
    <dbReference type="NCBI Taxonomy" id="2249476"/>
    <lineage>
        <taxon>Eukaryota</taxon>
        <taxon>Discoba</taxon>
        <taxon>Euglenozoa</taxon>
        <taxon>Kinetoplastea</taxon>
        <taxon>Metakinetoplastina</taxon>
        <taxon>Trypanosomatida</taxon>
        <taxon>Trypanosomatidae</taxon>
        <taxon>Leishmaniinae</taxon>
        <taxon>Leishmania</taxon>
    </lineage>
</organism>
<feature type="compositionally biased region" description="Polar residues" evidence="1">
    <location>
        <begin position="1563"/>
        <end position="1574"/>
    </location>
</feature>
<feature type="compositionally biased region" description="Low complexity" evidence="1">
    <location>
        <begin position="717"/>
        <end position="730"/>
    </location>
</feature>
<evidence type="ECO:0000313" key="2">
    <source>
        <dbReference type="EMBL" id="KAG5467737.1"/>
    </source>
</evidence>
<dbReference type="Proteomes" id="UP000674143">
    <property type="component" value="Unassembled WGS sequence"/>
</dbReference>
<feature type="compositionally biased region" description="Polar residues" evidence="1">
    <location>
        <begin position="1262"/>
        <end position="1272"/>
    </location>
</feature>
<reference evidence="3" key="1">
    <citation type="journal article" date="2021" name="Microbiol. Resour. Announc.">
        <title>LGAAP: Leishmaniinae Genome Assembly and Annotation Pipeline.</title>
        <authorList>
            <person name="Almutairi H."/>
            <person name="Urbaniak M.D."/>
            <person name="Bates M.D."/>
            <person name="Jariyapan N."/>
            <person name="Kwakye-Nuako G."/>
            <person name="Thomaz-Soccol V."/>
            <person name="Al-Salem W.S."/>
            <person name="Dillon R.J."/>
            <person name="Bates P.A."/>
            <person name="Gatherer D."/>
        </authorList>
    </citation>
    <scope>NUCLEOTIDE SEQUENCE [LARGE SCALE GENOMIC DNA]</scope>
</reference>
<feature type="region of interest" description="Disordered" evidence="1">
    <location>
        <begin position="1209"/>
        <end position="1282"/>
    </location>
</feature>
<feature type="region of interest" description="Disordered" evidence="1">
    <location>
        <begin position="145"/>
        <end position="177"/>
    </location>
</feature>
<keyword evidence="3" id="KW-1185">Reference proteome</keyword>
<feature type="compositionally biased region" description="Polar residues" evidence="1">
    <location>
        <begin position="38"/>
        <end position="52"/>
    </location>
</feature>
<feature type="compositionally biased region" description="Low complexity" evidence="1">
    <location>
        <begin position="458"/>
        <end position="469"/>
    </location>
</feature>
<feature type="compositionally biased region" description="Basic and acidic residues" evidence="1">
    <location>
        <begin position="1248"/>
        <end position="1261"/>
    </location>
</feature>
<feature type="compositionally biased region" description="Low complexity" evidence="1">
    <location>
        <begin position="1073"/>
        <end position="1095"/>
    </location>
</feature>
<dbReference type="KEGG" id="loi:92356823"/>
<accession>A0A836KCW1</accession>
<evidence type="ECO:0000256" key="1">
    <source>
        <dbReference type="SAM" id="MobiDB-lite"/>
    </source>
</evidence>
<feature type="region of interest" description="Disordered" evidence="1">
    <location>
        <begin position="1419"/>
        <end position="1475"/>
    </location>
</feature>
<gene>
    <name evidence="2" type="ORF">LSCM4_00816</name>
</gene>
<feature type="region of interest" description="Disordered" evidence="1">
    <location>
        <begin position="316"/>
        <end position="393"/>
    </location>
</feature>
<feature type="compositionally biased region" description="Polar residues" evidence="1">
    <location>
        <begin position="1436"/>
        <end position="1450"/>
    </location>
</feature>
<feature type="region of interest" description="Disordered" evidence="1">
    <location>
        <begin position="458"/>
        <end position="513"/>
    </location>
</feature>
<feature type="compositionally biased region" description="Low complexity" evidence="1">
    <location>
        <begin position="1224"/>
        <end position="1238"/>
    </location>
</feature>